<evidence type="ECO:0000313" key="5">
    <source>
        <dbReference type="Proteomes" id="UP000805841"/>
    </source>
</evidence>
<organism evidence="3 5">
    <name type="scientific">Pseudomonas typographi</name>
    <dbReference type="NCBI Taxonomy" id="2715964"/>
    <lineage>
        <taxon>Bacteria</taxon>
        <taxon>Pseudomonadati</taxon>
        <taxon>Pseudomonadota</taxon>
        <taxon>Gammaproteobacteria</taxon>
        <taxon>Pseudomonadales</taxon>
        <taxon>Pseudomonadaceae</taxon>
        <taxon>Pseudomonas</taxon>
    </lineage>
</organism>
<proteinExistence type="predicted"/>
<dbReference type="RefSeq" id="WP_190419091.1">
    <property type="nucleotide sequence ID" value="NZ_JAAOCA010000008.1"/>
</dbReference>
<reference evidence="3 5" key="1">
    <citation type="journal article" date="2020" name="Insects">
        <title>Bacteria Belonging to Pseudomonas typographi sp. nov. from the Bark Beetle Ips typographus Have Genomic Potential to Aid in the Host Ecology.</title>
        <authorList>
            <person name="Peral-Aranega E."/>
            <person name="Saati-Santamaria Z."/>
            <person name="Kolarik M."/>
            <person name="Rivas R."/>
            <person name="Garcia-Fraile P."/>
        </authorList>
    </citation>
    <scope>NUCLEOTIDE SEQUENCE [LARGE SCALE GENOMIC DNA]</scope>
    <source>
        <strain evidence="3 5">CA3A</strain>
    </source>
</reference>
<dbReference type="EMBL" id="JAAOCA010000008">
    <property type="protein sequence ID" value="MBD1598597.1"/>
    <property type="molecule type" value="Genomic_DNA"/>
</dbReference>
<comment type="caution">
    <text evidence="3">The sequence shown here is derived from an EMBL/GenBank/DDBJ whole genome shotgun (WGS) entry which is preliminary data.</text>
</comment>
<keyword evidence="5" id="KW-1185">Reference proteome</keyword>
<feature type="transmembrane region" description="Helical" evidence="1">
    <location>
        <begin position="69"/>
        <end position="91"/>
    </location>
</feature>
<reference evidence="3" key="2">
    <citation type="submission" date="2020-03" db="EMBL/GenBank/DDBJ databases">
        <authorList>
            <person name="Peral-Aranega E."/>
        </authorList>
    </citation>
    <scope>NUCLEOTIDE SEQUENCE</scope>
    <source>
        <strain evidence="3">CA3A</strain>
    </source>
</reference>
<gene>
    <name evidence="2" type="ORF">HAQ05_07750</name>
    <name evidence="3" type="ORF">HAQ05_19525</name>
    <name evidence="4" type="ORF">HAQ05_25790</name>
</gene>
<evidence type="ECO:0008006" key="6">
    <source>
        <dbReference type="Google" id="ProtNLM"/>
    </source>
</evidence>
<evidence type="ECO:0000313" key="4">
    <source>
        <dbReference type="EMBL" id="MBD1602096.1"/>
    </source>
</evidence>
<accession>A0ABR7Z6E5</accession>
<dbReference type="EMBL" id="JAAOCA010000026">
    <property type="protein sequence ID" value="MBD1600876.1"/>
    <property type="molecule type" value="Genomic_DNA"/>
</dbReference>
<dbReference type="EMBL" id="JAAOCA010000051">
    <property type="protein sequence ID" value="MBD1602096.1"/>
    <property type="molecule type" value="Genomic_DNA"/>
</dbReference>
<keyword evidence="1" id="KW-1133">Transmembrane helix</keyword>
<feature type="transmembrane region" description="Helical" evidence="1">
    <location>
        <begin position="6"/>
        <end position="25"/>
    </location>
</feature>
<name>A0ABR7Z6E5_9PSED</name>
<evidence type="ECO:0000313" key="2">
    <source>
        <dbReference type="EMBL" id="MBD1598597.1"/>
    </source>
</evidence>
<feature type="transmembrane region" description="Helical" evidence="1">
    <location>
        <begin position="37"/>
        <end position="57"/>
    </location>
</feature>
<evidence type="ECO:0000313" key="3">
    <source>
        <dbReference type="EMBL" id="MBD1600876.1"/>
    </source>
</evidence>
<keyword evidence="1" id="KW-0472">Membrane</keyword>
<keyword evidence="1" id="KW-0812">Transmembrane</keyword>
<protein>
    <recommendedName>
        <fullName evidence="6">MARVEL domain-containing protein</fullName>
    </recommendedName>
</protein>
<evidence type="ECO:0000256" key="1">
    <source>
        <dbReference type="SAM" id="Phobius"/>
    </source>
</evidence>
<dbReference type="Proteomes" id="UP000805841">
    <property type="component" value="Unassembled WGS sequence"/>
</dbReference>
<sequence length="117" mass="13445">MLIVSILALISFLMVFIHGAVFAVQAGHHRQADSCEVAFIMAASFCYVMSFVCLWMYEPWKLTANTPASTIFVGFTIFNAGYFFRRIGALINGRERRKQFRRAEDDGTERRVRRPVE</sequence>